<comment type="catalytic activity">
    <reaction evidence="5">
        <text>(2S)-ethylmalonyl-CoA + H(+) = butanoyl-CoA + CO2</text>
        <dbReference type="Rhea" id="RHEA:32131"/>
        <dbReference type="ChEBI" id="CHEBI:15378"/>
        <dbReference type="ChEBI" id="CHEBI:16526"/>
        <dbReference type="ChEBI" id="CHEBI:57371"/>
        <dbReference type="ChEBI" id="CHEBI:60909"/>
        <dbReference type="EC" id="4.1.1.94"/>
    </reaction>
    <physiologicalReaction direction="left-to-right" evidence="5">
        <dbReference type="Rhea" id="RHEA:32132"/>
    </physiologicalReaction>
</comment>
<evidence type="ECO:0000256" key="9">
    <source>
        <dbReference type="ARBA" id="ARBA00042052"/>
    </source>
</evidence>
<proteinExistence type="inferred from homology"/>
<dbReference type="FunFam" id="3.90.226.10:FF:000109">
    <property type="entry name" value="Enoyl-CoA hydratase, putative"/>
    <property type="match status" value="1"/>
</dbReference>
<dbReference type="PANTHER" id="PTHR11941">
    <property type="entry name" value="ENOYL-COA HYDRATASE-RELATED"/>
    <property type="match status" value="1"/>
</dbReference>
<comment type="subcellular location">
    <subcellularLocation>
        <location evidence="1">Cytoplasm</location>
        <location evidence="1">Cytosol</location>
    </subcellularLocation>
</comment>
<evidence type="ECO:0000256" key="6">
    <source>
        <dbReference type="ARBA" id="ARBA00036541"/>
    </source>
</evidence>
<comment type="catalytic activity">
    <reaction evidence="6">
        <text>(2R)-ethylmalonyl-CoA + H(+) = butanoyl-CoA + CO2</text>
        <dbReference type="Rhea" id="RHEA:59540"/>
        <dbReference type="ChEBI" id="CHEBI:15378"/>
        <dbReference type="ChEBI" id="CHEBI:16526"/>
        <dbReference type="ChEBI" id="CHEBI:57371"/>
        <dbReference type="ChEBI" id="CHEBI:85316"/>
        <dbReference type="EC" id="4.1.1.94"/>
    </reaction>
    <physiologicalReaction direction="left-to-right" evidence="6">
        <dbReference type="Rhea" id="RHEA:59541"/>
    </physiologicalReaction>
</comment>
<evidence type="ECO:0000256" key="4">
    <source>
        <dbReference type="ARBA" id="ARBA00023239"/>
    </source>
</evidence>
<evidence type="ECO:0000256" key="11">
    <source>
        <dbReference type="ARBA" id="ARBA00047446"/>
    </source>
</evidence>
<evidence type="ECO:0000256" key="13">
    <source>
        <dbReference type="RuleBase" id="RU003707"/>
    </source>
</evidence>
<evidence type="ECO:0000256" key="8">
    <source>
        <dbReference type="ARBA" id="ARBA00039903"/>
    </source>
</evidence>
<comment type="function">
    <text evidence="12">Decarboxylates ethylmalonyl-CoA, a potentially toxic metabolite, to form butyryl-CoA, suggesting it might be involved in metabolite proofreading. Acts preferentially on (S)-ethylmalonyl-CoA but also has some activity on the (R)-isomer. Also has methylmalonyl-CoA decarboxylase activity at lower level.</text>
</comment>
<dbReference type="InterPro" id="IPR018376">
    <property type="entry name" value="Enoyl-CoA_hyd/isom_CS"/>
</dbReference>
<reference evidence="14 15" key="1">
    <citation type="journal article" date="2023" name="Sci. Data">
        <title>Genome assembly of the Korean intertidal mud-creeper Batillaria attramentaria.</title>
        <authorList>
            <person name="Patra A.K."/>
            <person name="Ho P.T."/>
            <person name="Jun S."/>
            <person name="Lee S.J."/>
            <person name="Kim Y."/>
            <person name="Won Y.J."/>
        </authorList>
    </citation>
    <scope>NUCLEOTIDE SEQUENCE [LARGE SCALE GENOMIC DNA]</scope>
    <source>
        <strain evidence="14">Wonlab-2016</strain>
    </source>
</reference>
<dbReference type="EMBL" id="JACVVK020000163">
    <property type="protein sequence ID" value="KAK7487538.1"/>
    <property type="molecule type" value="Genomic_DNA"/>
</dbReference>
<evidence type="ECO:0000256" key="3">
    <source>
        <dbReference type="ARBA" id="ARBA00022490"/>
    </source>
</evidence>
<dbReference type="AlphaFoldDB" id="A0ABD0KK08"/>
<dbReference type="Gene3D" id="3.90.226.10">
    <property type="entry name" value="2-enoyl-CoA Hydratase, Chain A, domain 1"/>
    <property type="match status" value="1"/>
</dbReference>
<comment type="caution">
    <text evidence="14">The sequence shown here is derived from an EMBL/GenBank/DDBJ whole genome shotgun (WGS) entry which is preliminary data.</text>
</comment>
<evidence type="ECO:0000313" key="15">
    <source>
        <dbReference type="Proteomes" id="UP001519460"/>
    </source>
</evidence>
<keyword evidence="15" id="KW-1185">Reference proteome</keyword>
<dbReference type="EC" id="4.1.1.94" evidence="7"/>
<dbReference type="GO" id="GO:0004492">
    <property type="term" value="F:methyl/ethyl malonyl-CoA decarboxylase activity"/>
    <property type="evidence" value="ECO:0007669"/>
    <property type="project" value="UniProtKB-EC"/>
</dbReference>
<evidence type="ECO:0000256" key="7">
    <source>
        <dbReference type="ARBA" id="ARBA00038883"/>
    </source>
</evidence>
<dbReference type="Proteomes" id="UP001519460">
    <property type="component" value="Unassembled WGS sequence"/>
</dbReference>
<comment type="catalytic activity">
    <reaction evidence="11">
        <text>(S)-methylmalonyl-CoA + H(+) = propanoyl-CoA + CO2</text>
        <dbReference type="Rhea" id="RHEA:61340"/>
        <dbReference type="ChEBI" id="CHEBI:15378"/>
        <dbReference type="ChEBI" id="CHEBI:16526"/>
        <dbReference type="ChEBI" id="CHEBI:57327"/>
        <dbReference type="ChEBI" id="CHEBI:57392"/>
        <dbReference type="EC" id="4.1.1.94"/>
    </reaction>
    <physiologicalReaction direction="left-to-right" evidence="11">
        <dbReference type="Rhea" id="RHEA:61341"/>
    </physiologicalReaction>
</comment>
<evidence type="ECO:0000256" key="1">
    <source>
        <dbReference type="ARBA" id="ARBA00004514"/>
    </source>
</evidence>
<dbReference type="SUPFAM" id="SSF52096">
    <property type="entry name" value="ClpP/crotonase"/>
    <property type="match status" value="1"/>
</dbReference>
<evidence type="ECO:0000256" key="2">
    <source>
        <dbReference type="ARBA" id="ARBA00005254"/>
    </source>
</evidence>
<evidence type="ECO:0000313" key="14">
    <source>
        <dbReference type="EMBL" id="KAK7487538.1"/>
    </source>
</evidence>
<dbReference type="CDD" id="cd06558">
    <property type="entry name" value="crotonase-like"/>
    <property type="match status" value="1"/>
</dbReference>
<feature type="non-terminal residue" evidence="14">
    <location>
        <position position="1"/>
    </location>
</feature>
<dbReference type="GO" id="GO:0005829">
    <property type="term" value="C:cytosol"/>
    <property type="evidence" value="ECO:0007669"/>
    <property type="project" value="UniProtKB-SubCell"/>
</dbReference>
<evidence type="ECO:0000256" key="10">
    <source>
        <dbReference type="ARBA" id="ARBA00042182"/>
    </source>
</evidence>
<protein>
    <recommendedName>
        <fullName evidence="8">Ethylmalonyl-CoA decarboxylase</fullName>
        <ecNumber evidence="7">4.1.1.94</ecNumber>
    </recommendedName>
    <alternativeName>
        <fullName evidence="10">Enoyl-CoA hydratase domain-containing protein 1</fullName>
    </alternativeName>
    <alternativeName>
        <fullName evidence="9">Methylmalonyl-CoA decarboxylase</fullName>
    </alternativeName>
</protein>
<evidence type="ECO:0000256" key="12">
    <source>
        <dbReference type="ARBA" id="ARBA00056546"/>
    </source>
</evidence>
<keyword evidence="3" id="KW-0963">Cytoplasm</keyword>
<sequence>AVPRKLLAGTRHASSVAATLQDIRSQLMRYQAGTVELTKDSDTGIAVLTLNNPGKKNALSGSMMVELADHVTALGQWKEGKGVILTGADNAFCSGGDLKTVAAILNSHDGERMSEFMHDSLTRLHALPLISLALLQGVALGGGAELATACDFRVMTPKAKVGFVQVKMGVTTGWGGATRLFKLLGRRRALDLLSSGRLLDTEEAHSIGFADHIILSHAGDTSLEEAKTLLQDQYCCGQVQLVRAVKRMVTKLEASQTLSDALEHERTIFASFWGGELQKAALEKNIKHS</sequence>
<dbReference type="PANTHER" id="PTHR11941:SF27">
    <property type="entry name" value="ETHYLMALONYL-COA DECARBOXYLASE"/>
    <property type="match status" value="1"/>
</dbReference>
<name>A0ABD0KK08_9CAEN</name>
<accession>A0ABD0KK08</accession>
<dbReference type="Pfam" id="PF00378">
    <property type="entry name" value="ECH_1"/>
    <property type="match status" value="1"/>
</dbReference>
<dbReference type="InterPro" id="IPR029045">
    <property type="entry name" value="ClpP/crotonase-like_dom_sf"/>
</dbReference>
<organism evidence="14 15">
    <name type="scientific">Batillaria attramentaria</name>
    <dbReference type="NCBI Taxonomy" id="370345"/>
    <lineage>
        <taxon>Eukaryota</taxon>
        <taxon>Metazoa</taxon>
        <taxon>Spiralia</taxon>
        <taxon>Lophotrochozoa</taxon>
        <taxon>Mollusca</taxon>
        <taxon>Gastropoda</taxon>
        <taxon>Caenogastropoda</taxon>
        <taxon>Sorbeoconcha</taxon>
        <taxon>Cerithioidea</taxon>
        <taxon>Batillariidae</taxon>
        <taxon>Batillaria</taxon>
    </lineage>
</organism>
<evidence type="ECO:0000256" key="5">
    <source>
        <dbReference type="ARBA" id="ARBA00036343"/>
    </source>
</evidence>
<dbReference type="InterPro" id="IPR001753">
    <property type="entry name" value="Enoyl-CoA_hydra/iso"/>
</dbReference>
<gene>
    <name evidence="14" type="ORF">BaRGS_00021240</name>
</gene>
<comment type="similarity">
    <text evidence="2 13">Belongs to the enoyl-CoA hydratase/isomerase family.</text>
</comment>
<keyword evidence="4" id="KW-0456">Lyase</keyword>
<dbReference type="PROSITE" id="PS00166">
    <property type="entry name" value="ENOYL_COA_HYDRATASE"/>
    <property type="match status" value="1"/>
</dbReference>